<dbReference type="SUPFAM" id="SSF82861">
    <property type="entry name" value="Mechanosensitive channel protein MscS (YggB), transmembrane region"/>
    <property type="match status" value="1"/>
</dbReference>
<comment type="subcellular location">
    <subcellularLocation>
        <location evidence="1">Cell membrane</location>
        <topology evidence="1">Multi-pass membrane protein</topology>
    </subcellularLocation>
</comment>
<dbReference type="InterPro" id="IPR006685">
    <property type="entry name" value="MscS_channel_2nd"/>
</dbReference>
<keyword evidence="8" id="KW-1185">Reference proteome</keyword>
<dbReference type="Gene3D" id="1.10.287.1260">
    <property type="match status" value="1"/>
</dbReference>
<dbReference type="Pfam" id="PF21082">
    <property type="entry name" value="MS_channel_3rd"/>
    <property type="match status" value="1"/>
</dbReference>
<evidence type="ECO:0000256" key="3">
    <source>
        <dbReference type="ARBA" id="ARBA00022475"/>
    </source>
</evidence>
<dbReference type="OrthoDB" id="9809206at2"/>
<keyword evidence="3" id="KW-1003">Cell membrane</keyword>
<accession>A0A1X7JM35</accession>
<keyword evidence="5" id="KW-1133">Transmembrane helix</keyword>
<keyword evidence="6" id="KW-0472">Membrane</keyword>
<dbReference type="InterPro" id="IPR049278">
    <property type="entry name" value="MS_channel_C"/>
</dbReference>
<dbReference type="GO" id="GO:0005886">
    <property type="term" value="C:plasma membrane"/>
    <property type="evidence" value="ECO:0007669"/>
    <property type="project" value="UniProtKB-SubCell"/>
</dbReference>
<dbReference type="RefSeq" id="WP_085472572.1">
    <property type="nucleotide sequence ID" value="NZ_CP038029.1"/>
</dbReference>
<dbReference type="Gene3D" id="3.30.70.100">
    <property type="match status" value="1"/>
</dbReference>
<dbReference type="InterPro" id="IPR023408">
    <property type="entry name" value="MscS_beta-dom_sf"/>
</dbReference>
<dbReference type="PANTHER" id="PTHR30221:SF1">
    <property type="entry name" value="SMALL-CONDUCTANCE MECHANOSENSITIVE CHANNEL"/>
    <property type="match status" value="1"/>
</dbReference>
<organism evidence="7 8">
    <name type="scientific">Sphingobacterium psychroaquaticum</name>
    <dbReference type="NCBI Taxonomy" id="561061"/>
    <lineage>
        <taxon>Bacteria</taxon>
        <taxon>Pseudomonadati</taxon>
        <taxon>Bacteroidota</taxon>
        <taxon>Sphingobacteriia</taxon>
        <taxon>Sphingobacteriales</taxon>
        <taxon>Sphingobacteriaceae</taxon>
        <taxon>Sphingobacterium</taxon>
    </lineage>
</organism>
<reference evidence="7 8" key="1">
    <citation type="submission" date="2017-04" db="EMBL/GenBank/DDBJ databases">
        <authorList>
            <person name="Afonso C.L."/>
            <person name="Miller P.J."/>
            <person name="Scott M.A."/>
            <person name="Spackman E."/>
            <person name="Goraichik I."/>
            <person name="Dimitrov K.M."/>
            <person name="Suarez D.L."/>
            <person name="Swayne D.E."/>
        </authorList>
    </citation>
    <scope>NUCLEOTIDE SEQUENCE [LARGE SCALE GENOMIC DNA]</scope>
    <source>
        <strain evidence="7 8">DSM 22418</strain>
    </source>
</reference>
<dbReference type="InterPro" id="IPR011066">
    <property type="entry name" value="MscS_channel_C_sf"/>
</dbReference>
<dbReference type="EMBL" id="FXAU01000003">
    <property type="protein sequence ID" value="SMG28459.1"/>
    <property type="molecule type" value="Genomic_DNA"/>
</dbReference>
<dbReference type="Gene3D" id="2.30.30.60">
    <property type="match status" value="1"/>
</dbReference>
<dbReference type="SUPFAM" id="SSF82689">
    <property type="entry name" value="Mechanosensitive channel protein MscS (YggB), C-terminal domain"/>
    <property type="match status" value="1"/>
</dbReference>
<dbReference type="Proteomes" id="UP000192980">
    <property type="component" value="Unassembled WGS sequence"/>
</dbReference>
<gene>
    <name evidence="7" type="ORF">SAMN05660862_1805</name>
</gene>
<evidence type="ECO:0000313" key="7">
    <source>
        <dbReference type="EMBL" id="SMG28459.1"/>
    </source>
</evidence>
<dbReference type="SUPFAM" id="SSF50182">
    <property type="entry name" value="Sm-like ribonucleoproteins"/>
    <property type="match status" value="1"/>
</dbReference>
<evidence type="ECO:0000256" key="4">
    <source>
        <dbReference type="ARBA" id="ARBA00022692"/>
    </source>
</evidence>
<dbReference type="Pfam" id="PF21088">
    <property type="entry name" value="MS_channel_1st"/>
    <property type="match status" value="1"/>
</dbReference>
<sequence length="274" mass="30320">MEDSLNKIESNVSKMIDVVVQKLPSIAVGFVLLLVGIYVIRFFIRLIRRRFERRNVDLSIRSFAESLIKFVLYVLLLLTVANTMGIQTTSFIAVLSAFGLAVGLALQGSLSNFAGGVLILLFRPFDVGDEIESANGSTGTVENIDLLYTTLVDDDGVKIYSPNGSLANSVIRNMSTGYRRMQFAVHVSYDTNIQQAREQVLAILTADPNVQTTPAPTFHVGDLNDSGMQVVIRAWVSHQGFLRFRGEIAEKVKVVFENQNIPLPKKSIRVIPVD</sequence>
<evidence type="ECO:0000256" key="1">
    <source>
        <dbReference type="ARBA" id="ARBA00004651"/>
    </source>
</evidence>
<evidence type="ECO:0000256" key="5">
    <source>
        <dbReference type="ARBA" id="ARBA00022989"/>
    </source>
</evidence>
<evidence type="ECO:0000256" key="6">
    <source>
        <dbReference type="ARBA" id="ARBA00023136"/>
    </source>
</evidence>
<dbReference type="InterPro" id="IPR010920">
    <property type="entry name" value="LSM_dom_sf"/>
</dbReference>
<dbReference type="InterPro" id="IPR011014">
    <property type="entry name" value="MscS_channel_TM-2"/>
</dbReference>
<name>A0A1X7JM35_9SPHI</name>
<dbReference type="PANTHER" id="PTHR30221">
    <property type="entry name" value="SMALL-CONDUCTANCE MECHANOSENSITIVE CHANNEL"/>
    <property type="match status" value="1"/>
</dbReference>
<dbReference type="GO" id="GO:0008381">
    <property type="term" value="F:mechanosensitive monoatomic ion channel activity"/>
    <property type="evidence" value="ECO:0007669"/>
    <property type="project" value="InterPro"/>
</dbReference>
<proteinExistence type="inferred from homology"/>
<keyword evidence="4" id="KW-0812">Transmembrane</keyword>
<dbReference type="InterPro" id="IPR045275">
    <property type="entry name" value="MscS_archaea/bacteria_type"/>
</dbReference>
<dbReference type="InterPro" id="IPR049142">
    <property type="entry name" value="MS_channel_1st"/>
</dbReference>
<evidence type="ECO:0000256" key="2">
    <source>
        <dbReference type="ARBA" id="ARBA00008017"/>
    </source>
</evidence>
<comment type="similarity">
    <text evidence="2">Belongs to the MscS (TC 1.A.23) family.</text>
</comment>
<dbReference type="Pfam" id="PF00924">
    <property type="entry name" value="MS_channel_2nd"/>
    <property type="match status" value="1"/>
</dbReference>
<dbReference type="AlphaFoldDB" id="A0A1X7JM35"/>
<protein>
    <submittedName>
        <fullName evidence="7">Small conductance mechanosensitive channel</fullName>
    </submittedName>
</protein>
<evidence type="ECO:0000313" key="8">
    <source>
        <dbReference type="Proteomes" id="UP000192980"/>
    </source>
</evidence>